<protein>
    <submittedName>
        <fullName evidence="1">795_t:CDS:1</fullName>
    </submittedName>
</protein>
<keyword evidence="2" id="KW-1185">Reference proteome</keyword>
<accession>A0ACA9R2G6</accession>
<feature type="non-terminal residue" evidence="1">
    <location>
        <position position="98"/>
    </location>
</feature>
<gene>
    <name evidence="1" type="ORF">ACOLOM_LOCUS13970</name>
</gene>
<feature type="non-terminal residue" evidence="1">
    <location>
        <position position="1"/>
    </location>
</feature>
<proteinExistence type="predicted"/>
<name>A0ACA9R2G6_9GLOM</name>
<dbReference type="EMBL" id="CAJVPT010066664">
    <property type="protein sequence ID" value="CAG8773768.1"/>
    <property type="molecule type" value="Genomic_DNA"/>
</dbReference>
<dbReference type="Proteomes" id="UP000789525">
    <property type="component" value="Unassembled WGS sequence"/>
</dbReference>
<organism evidence="1 2">
    <name type="scientific">Acaulospora colombiana</name>
    <dbReference type="NCBI Taxonomy" id="27376"/>
    <lineage>
        <taxon>Eukaryota</taxon>
        <taxon>Fungi</taxon>
        <taxon>Fungi incertae sedis</taxon>
        <taxon>Mucoromycota</taxon>
        <taxon>Glomeromycotina</taxon>
        <taxon>Glomeromycetes</taxon>
        <taxon>Diversisporales</taxon>
        <taxon>Acaulosporaceae</taxon>
        <taxon>Acaulospora</taxon>
    </lineage>
</organism>
<reference evidence="1" key="1">
    <citation type="submission" date="2021-06" db="EMBL/GenBank/DDBJ databases">
        <authorList>
            <person name="Kallberg Y."/>
            <person name="Tangrot J."/>
            <person name="Rosling A."/>
        </authorList>
    </citation>
    <scope>NUCLEOTIDE SEQUENCE</scope>
    <source>
        <strain evidence="1">CL356</strain>
    </source>
</reference>
<sequence length="98" mass="11228">SLQFQGDQQMLKAFEQMLEAFELPNLQNLKFSPFSALSNELALRSLPVQLTSLTLSDFLTKPDQIPQDKPHSMFNLVMLHLIRTGIDGPLQHYFELPK</sequence>
<comment type="caution">
    <text evidence="1">The sequence shown here is derived from an EMBL/GenBank/DDBJ whole genome shotgun (WGS) entry which is preliminary data.</text>
</comment>
<evidence type="ECO:0000313" key="2">
    <source>
        <dbReference type="Proteomes" id="UP000789525"/>
    </source>
</evidence>
<evidence type="ECO:0000313" key="1">
    <source>
        <dbReference type="EMBL" id="CAG8773768.1"/>
    </source>
</evidence>